<keyword evidence="4" id="KW-0597">Phosphoprotein</keyword>
<dbReference type="GO" id="GO:0005634">
    <property type="term" value="C:nucleus"/>
    <property type="evidence" value="ECO:0007669"/>
    <property type="project" value="UniProtKB-SubCell"/>
</dbReference>
<dbReference type="FunFam" id="3.30.70.330:FF:000046">
    <property type="entry name" value="RNA-binding protein 14 isoform X1"/>
    <property type="match status" value="1"/>
</dbReference>
<feature type="non-terminal residue" evidence="13">
    <location>
        <position position="1"/>
    </location>
</feature>
<feature type="non-terminal residue" evidence="13">
    <location>
        <position position="316"/>
    </location>
</feature>
<dbReference type="GO" id="GO:0010467">
    <property type="term" value="P:gene expression"/>
    <property type="evidence" value="ECO:0007669"/>
    <property type="project" value="UniProtKB-ARBA"/>
</dbReference>
<dbReference type="OrthoDB" id="79941at2759"/>
<dbReference type="Pfam" id="PF00076">
    <property type="entry name" value="RRM_1"/>
    <property type="match status" value="2"/>
</dbReference>
<keyword evidence="7" id="KW-0539">Nucleus</keyword>
<gene>
    <name evidence="13" type="primary">Rbm4</name>
    <name evidence="13" type="ORF">GTO96_0004296</name>
</gene>
<organism evidence="13 14">
    <name type="scientific">Polypterus senegalus</name>
    <name type="common">Senegal bichir</name>
    <dbReference type="NCBI Taxonomy" id="55291"/>
    <lineage>
        <taxon>Eukaryota</taxon>
        <taxon>Metazoa</taxon>
        <taxon>Chordata</taxon>
        <taxon>Craniata</taxon>
        <taxon>Vertebrata</taxon>
        <taxon>Euteleostomi</taxon>
        <taxon>Actinopterygii</taxon>
        <taxon>Polypteriformes</taxon>
        <taxon>Polypteridae</taxon>
        <taxon>Polypterus</taxon>
    </lineage>
</organism>
<evidence type="ECO:0000256" key="7">
    <source>
        <dbReference type="ARBA" id="ARBA00023242"/>
    </source>
</evidence>
<dbReference type="CDD" id="cd12343">
    <property type="entry name" value="RRM1_2_CoAA_like"/>
    <property type="match status" value="2"/>
</dbReference>
<dbReference type="PANTHER" id="PTHR48025:SF26">
    <property type="entry name" value="HETEROGENEOUS NUCLEAR RIBONUCLEOPROTEIN M-RELATED"/>
    <property type="match status" value="1"/>
</dbReference>
<evidence type="ECO:0000256" key="8">
    <source>
        <dbReference type="ARBA" id="ARBA00067851"/>
    </source>
</evidence>
<accession>A0A8X8BXJ3</accession>
<comment type="subcellular location">
    <subcellularLocation>
        <location evidence="2">Cytoplasm</location>
    </subcellularLocation>
    <subcellularLocation>
        <location evidence="1">Nucleus</location>
    </subcellularLocation>
</comment>
<protein>
    <recommendedName>
        <fullName evidence="8">RNA-binding protein 14</fullName>
    </recommendedName>
    <alternativeName>
        <fullName evidence="9">RNA-binding motif protein 14</fullName>
    </alternativeName>
</protein>
<dbReference type="InterPro" id="IPR012677">
    <property type="entry name" value="Nucleotide-bd_a/b_plait_sf"/>
</dbReference>
<dbReference type="Proteomes" id="UP000886611">
    <property type="component" value="Unassembled WGS sequence"/>
</dbReference>
<keyword evidence="14" id="KW-1185">Reference proteome</keyword>
<dbReference type="EMBL" id="JAATIS010000220">
    <property type="protein sequence ID" value="KAG2469531.1"/>
    <property type="molecule type" value="Genomic_DNA"/>
</dbReference>
<evidence type="ECO:0000256" key="5">
    <source>
        <dbReference type="ARBA" id="ARBA00022737"/>
    </source>
</evidence>
<dbReference type="Gene3D" id="3.30.70.330">
    <property type="match status" value="2"/>
</dbReference>
<keyword evidence="5" id="KW-0677">Repeat</keyword>
<evidence type="ECO:0000259" key="12">
    <source>
        <dbReference type="PROSITE" id="PS50102"/>
    </source>
</evidence>
<keyword evidence="6 10" id="KW-0694">RNA-binding</keyword>
<evidence type="ECO:0000256" key="3">
    <source>
        <dbReference type="ARBA" id="ARBA00022490"/>
    </source>
</evidence>
<evidence type="ECO:0000256" key="4">
    <source>
        <dbReference type="ARBA" id="ARBA00022553"/>
    </source>
</evidence>
<feature type="compositionally biased region" description="Pro residues" evidence="11">
    <location>
        <begin position="263"/>
        <end position="274"/>
    </location>
</feature>
<dbReference type="GO" id="GO:0098534">
    <property type="term" value="P:centriole assembly"/>
    <property type="evidence" value="ECO:0007669"/>
    <property type="project" value="UniProtKB-ARBA"/>
</dbReference>
<dbReference type="InterPro" id="IPR000504">
    <property type="entry name" value="RRM_dom"/>
</dbReference>
<proteinExistence type="predicted"/>
<dbReference type="InterPro" id="IPR050502">
    <property type="entry name" value="Euk_RNA-bind_prot"/>
</dbReference>
<dbReference type="PANTHER" id="PTHR48025">
    <property type="entry name" value="OS02G0815200 PROTEIN"/>
    <property type="match status" value="1"/>
</dbReference>
<evidence type="ECO:0000256" key="11">
    <source>
        <dbReference type="SAM" id="MobiDB-lite"/>
    </source>
</evidence>
<comment type="caution">
    <text evidence="13">The sequence shown here is derived from an EMBL/GenBank/DDBJ whole genome shotgun (WGS) entry which is preliminary data.</text>
</comment>
<dbReference type="PROSITE" id="PS50102">
    <property type="entry name" value="RRM"/>
    <property type="match status" value="2"/>
</dbReference>
<sequence length="316" mass="35927">MVKIFIGNVNSSTTEAELRTLFEQYGEVTDCDILKNYGFVHMEKEDDAKRAINSLHKYELNGSRITVEFATTKMRNATKIYVGKVPATATTGKIKELFQKYGKVVECDIVKNYAFVHMQRENEAMEAISELNNTELDGQKIFVSLSRSNPVKDGRGDFGPHQPPYPPPHHPPHHPPYLPPPPPGEYHPRGRLPPPPPPMPPPPPRSYYERDVYERGARYDSYSSRYYGVRDPYERRLPPPPPPPPSSSYYRDRSPLGSRRTLLPPPPPPPPPPSSSATYNRNREFGGLLPSRYSLGSGFDKDDYFERYSNGFSRGY</sequence>
<evidence type="ECO:0000256" key="9">
    <source>
        <dbReference type="ARBA" id="ARBA00075694"/>
    </source>
</evidence>
<feature type="domain" description="RRM" evidence="12">
    <location>
        <begin position="2"/>
        <end position="72"/>
    </location>
</feature>
<evidence type="ECO:0000256" key="1">
    <source>
        <dbReference type="ARBA" id="ARBA00004123"/>
    </source>
</evidence>
<evidence type="ECO:0000256" key="6">
    <source>
        <dbReference type="ARBA" id="ARBA00022884"/>
    </source>
</evidence>
<dbReference type="GO" id="GO:0003729">
    <property type="term" value="F:mRNA binding"/>
    <property type="evidence" value="ECO:0007669"/>
    <property type="project" value="TreeGrafter"/>
</dbReference>
<feature type="domain" description="RRM" evidence="12">
    <location>
        <begin position="78"/>
        <end position="148"/>
    </location>
</feature>
<dbReference type="InterPro" id="IPR035979">
    <property type="entry name" value="RBD_domain_sf"/>
</dbReference>
<name>A0A8X8BXJ3_POLSE</name>
<reference evidence="13 14" key="1">
    <citation type="journal article" date="2021" name="Cell">
        <title>Tracing the genetic footprints of vertebrate landing in non-teleost ray-finned fishes.</title>
        <authorList>
            <person name="Bi X."/>
            <person name="Wang K."/>
            <person name="Yang L."/>
            <person name="Pan H."/>
            <person name="Jiang H."/>
            <person name="Wei Q."/>
            <person name="Fang M."/>
            <person name="Yu H."/>
            <person name="Zhu C."/>
            <person name="Cai Y."/>
            <person name="He Y."/>
            <person name="Gan X."/>
            <person name="Zeng H."/>
            <person name="Yu D."/>
            <person name="Zhu Y."/>
            <person name="Jiang H."/>
            <person name="Qiu Q."/>
            <person name="Yang H."/>
            <person name="Zhang Y.E."/>
            <person name="Wang W."/>
            <person name="Zhu M."/>
            <person name="He S."/>
            <person name="Zhang G."/>
        </authorList>
    </citation>
    <scope>NUCLEOTIDE SEQUENCE [LARGE SCALE GENOMIC DNA]</scope>
    <source>
        <strain evidence="13">Bchr_013</strain>
    </source>
</reference>
<evidence type="ECO:0000256" key="2">
    <source>
        <dbReference type="ARBA" id="ARBA00004496"/>
    </source>
</evidence>
<feature type="region of interest" description="Disordered" evidence="11">
    <location>
        <begin position="223"/>
        <end position="287"/>
    </location>
</feature>
<dbReference type="GO" id="GO:0005737">
    <property type="term" value="C:cytoplasm"/>
    <property type="evidence" value="ECO:0007669"/>
    <property type="project" value="UniProtKB-SubCell"/>
</dbReference>
<evidence type="ECO:0000313" key="14">
    <source>
        <dbReference type="Proteomes" id="UP000886611"/>
    </source>
</evidence>
<dbReference type="SUPFAM" id="SSF54928">
    <property type="entry name" value="RNA-binding domain, RBD"/>
    <property type="match status" value="2"/>
</dbReference>
<feature type="region of interest" description="Disordered" evidence="11">
    <location>
        <begin position="148"/>
        <end position="208"/>
    </location>
</feature>
<evidence type="ECO:0000256" key="10">
    <source>
        <dbReference type="PROSITE-ProRule" id="PRU00176"/>
    </source>
</evidence>
<dbReference type="SMART" id="SM00360">
    <property type="entry name" value="RRM"/>
    <property type="match status" value="2"/>
</dbReference>
<dbReference type="AlphaFoldDB" id="A0A8X8BXJ3"/>
<keyword evidence="3" id="KW-0963">Cytoplasm</keyword>
<evidence type="ECO:0000313" key="13">
    <source>
        <dbReference type="EMBL" id="KAG2469531.1"/>
    </source>
</evidence>
<feature type="compositionally biased region" description="Pro residues" evidence="11">
    <location>
        <begin position="161"/>
        <end position="205"/>
    </location>
</feature>